<protein>
    <submittedName>
        <fullName evidence="2">Uncharacterized protein</fullName>
    </submittedName>
</protein>
<feature type="region of interest" description="Disordered" evidence="1">
    <location>
        <begin position="171"/>
        <end position="193"/>
    </location>
</feature>
<feature type="region of interest" description="Disordered" evidence="1">
    <location>
        <begin position="72"/>
        <end position="144"/>
    </location>
</feature>
<dbReference type="GeneID" id="90040610"/>
<accession>A0ABR1FBG7</accession>
<evidence type="ECO:0000313" key="3">
    <source>
        <dbReference type="Proteomes" id="UP001498771"/>
    </source>
</evidence>
<evidence type="ECO:0000256" key="1">
    <source>
        <dbReference type="SAM" id="MobiDB-lite"/>
    </source>
</evidence>
<gene>
    <name evidence="2" type="ORF">BZA70DRAFT_4151</name>
</gene>
<dbReference type="Proteomes" id="UP001498771">
    <property type="component" value="Unassembled WGS sequence"/>
</dbReference>
<sequence>MATTPSEEEIRAWRERLFSVEDEILMTAEEYDTFFPYMENVYKIHGRSTNSKDAVRTQTSYYQCRIDVNATQRGRHKKEQNSREKDLDQNKSESEQAARKESENNAESSNIQQQQHADENIDSASQQPEQQHQRQDSLNDDDVTSPQVVVDPAVVASSDEYVAALLAATTPQKDLSTSDHASSSSKRTRHRRPRETLLCPMKIKIVRHLDRDWNPAHYSISRTGEAGHSHDLALSDRIVKNNKVLALFDPDQLVERMRLSARERRARDLDNALTSIRNRYNELESTLSENFPDDKKRLDTTMRKWIGELQRLTDDLVSAPLDAFYYS</sequence>
<reference evidence="2 3" key="1">
    <citation type="submission" date="2024-03" db="EMBL/GenBank/DDBJ databases">
        <title>Genome-scale model development and genomic sequencing of the oleaginous clade Lipomyces.</title>
        <authorList>
            <consortium name="Lawrence Berkeley National Laboratory"/>
            <person name="Czajka J.J."/>
            <person name="Han Y."/>
            <person name="Kim J."/>
            <person name="Mondo S.J."/>
            <person name="Hofstad B.A."/>
            <person name="Robles A."/>
            <person name="Haridas S."/>
            <person name="Riley R."/>
            <person name="LaButti K."/>
            <person name="Pangilinan J."/>
            <person name="Andreopoulos W."/>
            <person name="Lipzen A."/>
            <person name="Yan J."/>
            <person name="Wang M."/>
            <person name="Ng V."/>
            <person name="Grigoriev I.V."/>
            <person name="Spatafora J.W."/>
            <person name="Magnuson J.K."/>
            <person name="Baker S.E."/>
            <person name="Pomraning K.R."/>
        </authorList>
    </citation>
    <scope>NUCLEOTIDE SEQUENCE [LARGE SCALE GENOMIC DNA]</scope>
    <source>
        <strain evidence="2 3">Phaff 52-87</strain>
    </source>
</reference>
<feature type="compositionally biased region" description="Basic and acidic residues" evidence="1">
    <location>
        <begin position="79"/>
        <end position="103"/>
    </location>
</feature>
<name>A0ABR1FBG7_9ASCO</name>
<dbReference type="RefSeq" id="XP_064770125.1">
    <property type="nucleotide sequence ID" value="XM_064915098.1"/>
</dbReference>
<organism evidence="2 3">
    <name type="scientific">Myxozyma melibiosi</name>
    <dbReference type="NCBI Taxonomy" id="54550"/>
    <lineage>
        <taxon>Eukaryota</taxon>
        <taxon>Fungi</taxon>
        <taxon>Dikarya</taxon>
        <taxon>Ascomycota</taxon>
        <taxon>Saccharomycotina</taxon>
        <taxon>Lipomycetes</taxon>
        <taxon>Lipomycetales</taxon>
        <taxon>Lipomycetaceae</taxon>
        <taxon>Myxozyma</taxon>
    </lineage>
</organism>
<proteinExistence type="predicted"/>
<comment type="caution">
    <text evidence="2">The sequence shown here is derived from an EMBL/GenBank/DDBJ whole genome shotgun (WGS) entry which is preliminary data.</text>
</comment>
<feature type="compositionally biased region" description="Polar residues" evidence="1">
    <location>
        <begin position="105"/>
        <end position="115"/>
    </location>
</feature>
<dbReference type="EMBL" id="JBBJBU010000001">
    <property type="protein sequence ID" value="KAK7207092.1"/>
    <property type="molecule type" value="Genomic_DNA"/>
</dbReference>
<keyword evidence="3" id="KW-1185">Reference proteome</keyword>
<evidence type="ECO:0000313" key="2">
    <source>
        <dbReference type="EMBL" id="KAK7207092.1"/>
    </source>
</evidence>